<evidence type="ECO:0000256" key="2">
    <source>
        <dbReference type="SAM" id="SignalP"/>
    </source>
</evidence>
<dbReference type="Proteomes" id="UP000287746">
    <property type="component" value="Unassembled WGS sequence"/>
</dbReference>
<sequence>MSRIVRAGASVFALIGAAGSNAAAQTAAPVASTSSAAPAPAARAPLPVEAFAELPDIEGPDLSPDGTQVAGRVAIKGKQYFAVAKLGGEGPPKLLNPGEADLNWWRWVNDEWLIVGIGREVPVEGDSWYVKRAIGFHAPSAKTIQLAPRSVAQNGDDVIWVSRDGAPRVLLSYQTSIYTNDAGFWPQVDEVDLTTGKRRMIVPSKAGVFNWYADGAGLVRMGIGMSEDGRSRRLLYRDRPNALFRTIDRAKTREDRLTVPALFLEDKTRALVIDDDEKGYSALYELDLTTLERGKQLFASKGYDIGGIVPDSAGSGYLGISVEEDRPLIRWTDADMMAMQSAVSALVKGAQARIVSLNRDRSRALIAVGGADAPGGYFVYSRSENTMDPLGYNNRTIKMRRMHPVRTIRYKARDGLEIAAVLTVPASRKGKLPLIVMPHGGPFARDSETWDWWTQFLADRGYVVIQPNYRGSSGYGTEFEKKGRGQWGLAMQDDLDDAVKAIADLGIADPSRVCMVGASYGGYAAMRAAQRDGNRYRCAVSYAGVSDLNRMLKHTSSFLGGGARGDWLRDQAPDLKNVSPLNFPQQFSVPVLLVHGEKDRVVPLVQSKVMAQKLKSAGKDVTYIVQPEADHHFSRTEDRLEFLKALEAFLAKHNPA</sequence>
<comment type="caution">
    <text evidence="4">The sequence shown here is derived from an EMBL/GenBank/DDBJ whole genome shotgun (WGS) entry which is preliminary data.</text>
</comment>
<dbReference type="Pfam" id="PF00326">
    <property type="entry name" value="Peptidase_S9"/>
    <property type="match status" value="1"/>
</dbReference>
<reference evidence="4 5" key="1">
    <citation type="submission" date="2018-07" db="EMBL/GenBank/DDBJ databases">
        <title>Genomic and Epidemiologic Investigation of an Indolent Hospital Outbreak.</title>
        <authorList>
            <person name="Johnson R.C."/>
            <person name="Deming C."/>
            <person name="Conlan S."/>
            <person name="Zellmer C.J."/>
            <person name="Michelin A.V."/>
            <person name="Lee-Lin S."/>
            <person name="Thomas P.J."/>
            <person name="Park M."/>
            <person name="Weingarten R.A."/>
            <person name="Less J."/>
            <person name="Dekker J.P."/>
            <person name="Frank K.M."/>
            <person name="Musser K.A."/>
            <person name="Mcquiston J.R."/>
            <person name="Henderson D.K."/>
            <person name="Lau A.F."/>
            <person name="Palmore T.N."/>
            <person name="Segre J.A."/>
        </authorList>
    </citation>
    <scope>NUCLEOTIDE SEQUENCE [LARGE SCALE GENOMIC DNA]</scope>
    <source>
        <strain evidence="4 5">SK-CDC1_0717</strain>
    </source>
</reference>
<accession>A0A430G724</accession>
<name>A0A430G724_9SPHN</name>
<protein>
    <submittedName>
        <fullName evidence="4">S9 family peptidase</fullName>
    </submittedName>
</protein>
<evidence type="ECO:0000313" key="5">
    <source>
        <dbReference type="Proteomes" id="UP000287746"/>
    </source>
</evidence>
<dbReference type="PANTHER" id="PTHR42776:SF27">
    <property type="entry name" value="DIPEPTIDYL PEPTIDASE FAMILY MEMBER 6"/>
    <property type="match status" value="1"/>
</dbReference>
<dbReference type="GO" id="GO:0004252">
    <property type="term" value="F:serine-type endopeptidase activity"/>
    <property type="evidence" value="ECO:0007669"/>
    <property type="project" value="TreeGrafter"/>
</dbReference>
<keyword evidence="2" id="KW-0732">Signal</keyword>
<gene>
    <name evidence="4" type="ORF">DAH66_04545</name>
</gene>
<feature type="signal peptide" evidence="2">
    <location>
        <begin position="1"/>
        <end position="22"/>
    </location>
</feature>
<feature type="chain" id="PRO_5019580715" evidence="2">
    <location>
        <begin position="23"/>
        <end position="656"/>
    </location>
</feature>
<dbReference type="InterPro" id="IPR029058">
    <property type="entry name" value="AB_hydrolase_fold"/>
</dbReference>
<dbReference type="InterPro" id="IPR001375">
    <property type="entry name" value="Peptidase_S9_cat"/>
</dbReference>
<dbReference type="SUPFAM" id="SSF53474">
    <property type="entry name" value="alpha/beta-Hydrolases"/>
    <property type="match status" value="1"/>
</dbReference>
<keyword evidence="1" id="KW-0378">Hydrolase</keyword>
<dbReference type="EMBL" id="QQYZ01000003">
    <property type="protein sequence ID" value="RSY88722.1"/>
    <property type="molecule type" value="Genomic_DNA"/>
</dbReference>
<dbReference type="GO" id="GO:0006508">
    <property type="term" value="P:proteolysis"/>
    <property type="evidence" value="ECO:0007669"/>
    <property type="project" value="InterPro"/>
</dbReference>
<evidence type="ECO:0000256" key="1">
    <source>
        <dbReference type="ARBA" id="ARBA00022801"/>
    </source>
</evidence>
<feature type="domain" description="Peptidase S9 prolyl oligopeptidase catalytic" evidence="3">
    <location>
        <begin position="451"/>
        <end position="653"/>
    </location>
</feature>
<dbReference type="Gene3D" id="3.40.50.1820">
    <property type="entry name" value="alpha/beta hydrolase"/>
    <property type="match status" value="1"/>
</dbReference>
<evidence type="ECO:0000259" key="3">
    <source>
        <dbReference type="Pfam" id="PF00326"/>
    </source>
</evidence>
<dbReference type="RefSeq" id="WP_126003753.1">
    <property type="nucleotide sequence ID" value="NZ_QQYZ01000003.1"/>
</dbReference>
<dbReference type="AlphaFoldDB" id="A0A430G724"/>
<dbReference type="PANTHER" id="PTHR42776">
    <property type="entry name" value="SERINE PEPTIDASE S9 FAMILY MEMBER"/>
    <property type="match status" value="1"/>
</dbReference>
<evidence type="ECO:0000313" key="4">
    <source>
        <dbReference type="EMBL" id="RSY88722.1"/>
    </source>
</evidence>
<proteinExistence type="predicted"/>
<organism evidence="4 5">
    <name type="scientific">Sphingomonas koreensis</name>
    <dbReference type="NCBI Taxonomy" id="93064"/>
    <lineage>
        <taxon>Bacteria</taxon>
        <taxon>Pseudomonadati</taxon>
        <taxon>Pseudomonadota</taxon>
        <taxon>Alphaproteobacteria</taxon>
        <taxon>Sphingomonadales</taxon>
        <taxon>Sphingomonadaceae</taxon>
        <taxon>Sphingomonas</taxon>
    </lineage>
</organism>